<keyword evidence="2" id="KW-1185">Reference proteome</keyword>
<protein>
    <submittedName>
        <fullName evidence="1">Uncharacterized protein</fullName>
    </submittedName>
</protein>
<dbReference type="AlphaFoldDB" id="A0AA37SA48"/>
<proteinExistence type="predicted"/>
<dbReference type="InterPro" id="IPR038626">
    <property type="entry name" value="Rof-like_sf"/>
</dbReference>
<comment type="caution">
    <text evidence="1">The sequence shown here is derived from an EMBL/GenBank/DDBJ whole genome shotgun (WGS) entry which is preliminary data.</text>
</comment>
<accession>A0AA37SA48</accession>
<reference evidence="1" key="1">
    <citation type="journal article" date="2014" name="Int. J. Syst. Evol. Microbiol.">
        <title>Complete genome sequence of Corynebacterium casei LMG S-19264T (=DSM 44701T), isolated from a smear-ripened cheese.</title>
        <authorList>
            <consortium name="US DOE Joint Genome Institute (JGI-PGF)"/>
            <person name="Walter F."/>
            <person name="Albersmeier A."/>
            <person name="Kalinowski J."/>
            <person name="Ruckert C."/>
        </authorList>
    </citation>
    <scope>NUCLEOTIDE SEQUENCE</scope>
    <source>
        <strain evidence="1">NBRC 110071</strain>
    </source>
</reference>
<name>A0AA37SA48_9GAMM</name>
<reference evidence="1" key="2">
    <citation type="submission" date="2023-01" db="EMBL/GenBank/DDBJ databases">
        <title>Draft genome sequence of Litoribrevibacter albus strain NBRC 110071.</title>
        <authorList>
            <person name="Sun Q."/>
            <person name="Mori K."/>
        </authorList>
    </citation>
    <scope>NUCLEOTIDE SEQUENCE</scope>
    <source>
        <strain evidence="1">NBRC 110071</strain>
    </source>
</reference>
<gene>
    <name evidence="1" type="ORF">GCM10007876_17620</name>
</gene>
<dbReference type="Pfam" id="PF07073">
    <property type="entry name" value="ROF"/>
    <property type="match status" value="1"/>
</dbReference>
<dbReference type="SUPFAM" id="SSF101744">
    <property type="entry name" value="Rof/RNase P subunit-like"/>
    <property type="match status" value="1"/>
</dbReference>
<evidence type="ECO:0000313" key="2">
    <source>
        <dbReference type="Proteomes" id="UP001161389"/>
    </source>
</evidence>
<dbReference type="Proteomes" id="UP001161389">
    <property type="component" value="Unassembled WGS sequence"/>
</dbReference>
<dbReference type="Gene3D" id="2.30.30.400">
    <property type="entry name" value="Rof-like"/>
    <property type="match status" value="1"/>
</dbReference>
<dbReference type="EMBL" id="BSNM01000011">
    <property type="protein sequence ID" value="GLQ31283.1"/>
    <property type="molecule type" value="Genomic_DNA"/>
</dbReference>
<dbReference type="InterPro" id="IPR023534">
    <property type="entry name" value="Rof/RNase_P-like"/>
</dbReference>
<dbReference type="InterPro" id="IPR009778">
    <property type="entry name" value="ROF"/>
</dbReference>
<sequence length="84" mass="9511">MTKQISCESHDYFEIVCMRHSKIQLTLKDHRSVLGVARDIIRKASSELIVVDSSEGVVEVDLIDVVVLKALNNPIEAHNFEMVF</sequence>
<organism evidence="1 2">
    <name type="scientific">Litoribrevibacter albus</name>
    <dbReference type="NCBI Taxonomy" id="1473156"/>
    <lineage>
        <taxon>Bacteria</taxon>
        <taxon>Pseudomonadati</taxon>
        <taxon>Pseudomonadota</taxon>
        <taxon>Gammaproteobacteria</taxon>
        <taxon>Oceanospirillales</taxon>
        <taxon>Oceanospirillaceae</taxon>
        <taxon>Litoribrevibacter</taxon>
    </lineage>
</organism>
<dbReference type="RefSeq" id="WP_284380833.1">
    <property type="nucleotide sequence ID" value="NZ_BSNM01000011.1"/>
</dbReference>
<evidence type="ECO:0000313" key="1">
    <source>
        <dbReference type="EMBL" id="GLQ31283.1"/>
    </source>
</evidence>